<proteinExistence type="predicted"/>
<dbReference type="Gene3D" id="1.20.1290.10">
    <property type="entry name" value="AhpD-like"/>
    <property type="match status" value="1"/>
</dbReference>
<organism evidence="1">
    <name type="scientific">freshwater metagenome</name>
    <dbReference type="NCBI Taxonomy" id="449393"/>
    <lineage>
        <taxon>unclassified sequences</taxon>
        <taxon>metagenomes</taxon>
        <taxon>ecological metagenomes</taxon>
    </lineage>
</organism>
<protein>
    <submittedName>
        <fullName evidence="1">Unannotated protein</fullName>
    </submittedName>
</protein>
<dbReference type="SUPFAM" id="SSF69118">
    <property type="entry name" value="AhpD-like"/>
    <property type="match status" value="1"/>
</dbReference>
<dbReference type="InterPro" id="IPR029032">
    <property type="entry name" value="AhpD-like"/>
</dbReference>
<gene>
    <name evidence="1" type="ORF">UFOPK1722_00242</name>
</gene>
<dbReference type="EMBL" id="CAEZTS010000012">
    <property type="protein sequence ID" value="CAB4568849.1"/>
    <property type="molecule type" value="Genomic_DNA"/>
</dbReference>
<evidence type="ECO:0000313" key="1">
    <source>
        <dbReference type="EMBL" id="CAB4568849.1"/>
    </source>
</evidence>
<accession>A0A6J6E0Q7</accession>
<reference evidence="1" key="1">
    <citation type="submission" date="2020-05" db="EMBL/GenBank/DDBJ databases">
        <authorList>
            <person name="Chiriac C."/>
            <person name="Salcher M."/>
            <person name="Ghai R."/>
            <person name="Kavagutti S V."/>
        </authorList>
    </citation>
    <scope>NUCLEOTIDE SEQUENCE</scope>
</reference>
<sequence length="107" mass="12365">MRQGLDDAAYDSVQHYHDHPDFTDRERLAAEYAERFAIDHTAVDDELWARLRDKFSDTELLELTVTIGFCVGMGRAYQVLDIARDFDVLWSKEPPTNESTTRGEDPQ</sequence>
<name>A0A6J6E0Q7_9ZZZZ</name>
<dbReference type="AlphaFoldDB" id="A0A6J6E0Q7"/>